<protein>
    <submittedName>
        <fullName evidence="1">Uncharacterized protein</fullName>
    </submittedName>
</protein>
<reference evidence="1" key="1">
    <citation type="journal article" date="2016" name="Ticks Tick Borne Dis.">
        <title>De novo assembly and annotation of the salivary gland transcriptome of Rhipicephalus appendiculatus male and female ticks during blood feeding.</title>
        <authorList>
            <person name="de Castro M.H."/>
            <person name="de Klerk D."/>
            <person name="Pienaar R."/>
            <person name="Latif A.A."/>
            <person name="Rees D.J."/>
            <person name="Mans B.J."/>
        </authorList>
    </citation>
    <scope>NUCLEOTIDE SEQUENCE</scope>
    <source>
        <tissue evidence="1">Salivary glands</tissue>
    </source>
</reference>
<accession>A0A131YC37</accession>
<dbReference type="AlphaFoldDB" id="A0A131YC37"/>
<evidence type="ECO:0000313" key="1">
    <source>
        <dbReference type="EMBL" id="JAP76098.1"/>
    </source>
</evidence>
<proteinExistence type="predicted"/>
<sequence length="100" mass="11366">MNQLAPFIALPPMLVFDIMATEDPRCCIFRTVHFPHLPPESREPNAGEKEITATSSFLYPLRRLFRTRPIGRGKGGRCGETWALITENRASLRISAKKIR</sequence>
<name>A0A131YC37_RHIAP</name>
<organism evidence="1">
    <name type="scientific">Rhipicephalus appendiculatus</name>
    <name type="common">Brown ear tick</name>
    <dbReference type="NCBI Taxonomy" id="34631"/>
    <lineage>
        <taxon>Eukaryota</taxon>
        <taxon>Metazoa</taxon>
        <taxon>Ecdysozoa</taxon>
        <taxon>Arthropoda</taxon>
        <taxon>Chelicerata</taxon>
        <taxon>Arachnida</taxon>
        <taxon>Acari</taxon>
        <taxon>Parasitiformes</taxon>
        <taxon>Ixodida</taxon>
        <taxon>Ixodoidea</taxon>
        <taxon>Ixodidae</taxon>
        <taxon>Rhipicephalinae</taxon>
        <taxon>Rhipicephalus</taxon>
        <taxon>Rhipicephalus</taxon>
    </lineage>
</organism>
<dbReference type="EMBL" id="GEDV01012459">
    <property type="protein sequence ID" value="JAP76098.1"/>
    <property type="molecule type" value="Transcribed_RNA"/>
</dbReference>